<dbReference type="InterPro" id="IPR011008">
    <property type="entry name" value="Dimeric_a/b-barrel"/>
</dbReference>
<dbReference type="SUPFAM" id="SSF54909">
    <property type="entry name" value="Dimeric alpha+beta barrel"/>
    <property type="match status" value="1"/>
</dbReference>
<accession>A0ABW1SZ87</accession>
<dbReference type="Proteomes" id="UP001596138">
    <property type="component" value="Unassembled WGS sequence"/>
</dbReference>
<protein>
    <submittedName>
        <fullName evidence="1">NIPSNAP family protein</fullName>
    </submittedName>
</protein>
<proteinExistence type="predicted"/>
<keyword evidence="2" id="KW-1185">Reference proteome</keyword>
<evidence type="ECO:0000313" key="1">
    <source>
        <dbReference type="EMBL" id="MFC6237270.1"/>
    </source>
</evidence>
<comment type="caution">
    <text evidence="1">The sequence shown here is derived from an EMBL/GenBank/DDBJ whole genome shotgun (WGS) entry which is preliminary data.</text>
</comment>
<reference evidence="2" key="1">
    <citation type="journal article" date="2019" name="Int. J. Syst. Evol. Microbiol.">
        <title>The Global Catalogue of Microorganisms (GCM) 10K type strain sequencing project: providing services to taxonomists for standard genome sequencing and annotation.</title>
        <authorList>
            <consortium name="The Broad Institute Genomics Platform"/>
            <consortium name="The Broad Institute Genome Sequencing Center for Infectious Disease"/>
            <person name="Wu L."/>
            <person name="Ma J."/>
        </authorList>
    </citation>
    <scope>NUCLEOTIDE SEQUENCE [LARGE SCALE GENOMIC DNA]</scope>
    <source>
        <strain evidence="2">CGMCC 4.7317</strain>
    </source>
</reference>
<evidence type="ECO:0000313" key="2">
    <source>
        <dbReference type="Proteomes" id="UP001596138"/>
    </source>
</evidence>
<gene>
    <name evidence="1" type="ORF">ACFQGU_05245</name>
</gene>
<dbReference type="RefSeq" id="WP_386764427.1">
    <property type="nucleotide sequence ID" value="NZ_JBHSTI010000008.1"/>
</dbReference>
<dbReference type="EMBL" id="JBHSTI010000008">
    <property type="protein sequence ID" value="MFC6237270.1"/>
    <property type="molecule type" value="Genomic_DNA"/>
</dbReference>
<organism evidence="1 2">
    <name type="scientific">Longivirga aurantiaca</name>
    <dbReference type="NCBI Taxonomy" id="1837743"/>
    <lineage>
        <taxon>Bacteria</taxon>
        <taxon>Bacillati</taxon>
        <taxon>Actinomycetota</taxon>
        <taxon>Actinomycetes</taxon>
        <taxon>Sporichthyales</taxon>
        <taxon>Sporichthyaceae</taxon>
        <taxon>Longivirga</taxon>
    </lineage>
</organism>
<dbReference type="Gene3D" id="3.30.70.100">
    <property type="match status" value="1"/>
</dbReference>
<sequence length="102" mass="11618">MTVEHRTYEIVPGTMDAWLTLFHDKIVPLHEEFGLPVRGAWADRATSTFLWVREFVGEGTAEEQEARYRASERRAAVIGDEPKAFVLSISVRRVETVFPVGQ</sequence>
<name>A0ABW1SZ87_9ACTN</name>